<dbReference type="OrthoDB" id="2422134at2759"/>
<dbReference type="AlphaFoldDB" id="A0A9W7SPW7"/>
<dbReference type="PANTHER" id="PTHR38123:SF6">
    <property type="entry name" value="CELL WALL SERINE-THREONINE-RICH GALACTOMANNOPROTEIN MP1 (AFU_ORTHOLOGUE AFUA_4G03240)"/>
    <property type="match status" value="1"/>
</dbReference>
<accession>A0A9W7SPW7</accession>
<feature type="compositionally biased region" description="Polar residues" evidence="1">
    <location>
        <begin position="39"/>
        <end position="50"/>
    </location>
</feature>
<evidence type="ECO:0000313" key="3">
    <source>
        <dbReference type="EMBL" id="KAH9826406.1"/>
    </source>
</evidence>
<feature type="region of interest" description="Disordered" evidence="1">
    <location>
        <begin position="29"/>
        <end position="74"/>
    </location>
</feature>
<feature type="compositionally biased region" description="Basic and acidic residues" evidence="1">
    <location>
        <begin position="296"/>
        <end position="347"/>
    </location>
</feature>
<dbReference type="GO" id="GO:0005576">
    <property type="term" value="C:extracellular region"/>
    <property type="evidence" value="ECO:0007669"/>
    <property type="project" value="TreeGrafter"/>
</dbReference>
<protein>
    <submittedName>
        <fullName evidence="3">Cell wall anchor protein</fullName>
    </submittedName>
</protein>
<dbReference type="InterPro" id="IPR021054">
    <property type="entry name" value="Cell_wall_mannoprotein_1"/>
</dbReference>
<dbReference type="PANTHER" id="PTHR38123">
    <property type="entry name" value="CELL WALL SERINE-THREONINE-RICH GALACTOMANNOPROTEIN MP1 (AFU_ORTHOLOGUE AFUA_4G03240)"/>
    <property type="match status" value="1"/>
</dbReference>
<feature type="chain" id="PRO_5040836723" evidence="2">
    <location>
        <begin position="24"/>
        <end position="403"/>
    </location>
</feature>
<name>A0A9W7SPW7_9PEZI</name>
<evidence type="ECO:0000313" key="4">
    <source>
        <dbReference type="Proteomes" id="UP001138500"/>
    </source>
</evidence>
<dbReference type="Gene3D" id="1.20.1280.140">
    <property type="match status" value="1"/>
</dbReference>
<keyword evidence="2" id="KW-0732">Signal</keyword>
<gene>
    <name evidence="3" type="ORF">Tdes44962_MAKER03538</name>
</gene>
<dbReference type="Pfam" id="PF12296">
    <property type="entry name" value="HsbA"/>
    <property type="match status" value="1"/>
</dbReference>
<comment type="caution">
    <text evidence="3">The sequence shown here is derived from an EMBL/GenBank/DDBJ whole genome shotgun (WGS) entry which is preliminary data.</text>
</comment>
<evidence type="ECO:0000256" key="2">
    <source>
        <dbReference type="SAM" id="SignalP"/>
    </source>
</evidence>
<feature type="signal peptide" evidence="2">
    <location>
        <begin position="1"/>
        <end position="23"/>
    </location>
</feature>
<feature type="compositionally biased region" description="Gly residues" evidence="1">
    <location>
        <begin position="258"/>
        <end position="267"/>
    </location>
</feature>
<keyword evidence="4" id="KW-1185">Reference proteome</keyword>
<feature type="compositionally biased region" description="Polar residues" evidence="1">
    <location>
        <begin position="364"/>
        <end position="375"/>
    </location>
</feature>
<dbReference type="Proteomes" id="UP001138500">
    <property type="component" value="Unassembled WGS sequence"/>
</dbReference>
<feature type="compositionally biased region" description="Gly residues" evidence="1">
    <location>
        <begin position="378"/>
        <end position="388"/>
    </location>
</feature>
<feature type="region of interest" description="Disordered" evidence="1">
    <location>
        <begin position="258"/>
        <end position="403"/>
    </location>
</feature>
<proteinExistence type="predicted"/>
<sequence>MTTIKSLLLLLLSLAATFMSTTAFVIPRQTTPDCDKDTSSTTPPNVTKAGSTPGGGPSKPVYGANPAHGSPTEAKDAAGGAGILVLVDLKKINTAVTILTTKVTSYKGGLAASVPLGKAQKIVDIEIEKCAEHVSIAHAFSEADAQAAVTYVSNTLAVSISAALSAITSKKSLFVEAKLTSIVAFGLKAMRTDIEALKGAMKTKLPASQQQAAVAVFTKICESITVCITTYSETSGGTNTTVTAVGAGAGAGAGVVETGGGMTGGGSTEQTKGVELSGKETAGGETTESNTTPVQKPEEQKPKEQKPEEQKPEEQKPEEQKPEEQKPEEVKPVEVKPEEVKPEELKTEQATPPPESTSEETTSKGTTNEQLNTISLAAGGGGGGGGGASTEVSSAGVKFGGTG</sequence>
<reference evidence="3 4" key="2">
    <citation type="journal article" date="2021" name="Curr. Genet.">
        <title>Genetic response to nitrogen starvation in the aggressive Eucalyptus foliar pathogen Teratosphaeria destructans.</title>
        <authorList>
            <person name="Havenga M."/>
            <person name="Wingfield B.D."/>
            <person name="Wingfield M.J."/>
            <person name="Dreyer L.L."/>
            <person name="Roets F."/>
            <person name="Aylward J."/>
        </authorList>
    </citation>
    <scope>NUCLEOTIDE SEQUENCE [LARGE SCALE GENOMIC DNA]</scope>
    <source>
        <strain evidence="3">CMW44962</strain>
    </source>
</reference>
<reference evidence="3 4" key="1">
    <citation type="journal article" date="2018" name="IMA Fungus">
        <title>IMA Genome-F 10: Nine draft genome sequences of Claviceps purpurea s.lat., including C. arundinis, C. humidiphila, and C. cf. spartinae, pseudomolecules for the pitch canker pathogen Fusarium circinatum, draft genome of Davidsoniella eucalypti, Grosmannia galeiformis, Quambalaria eucalypti, and Teratosphaeria destructans.</title>
        <authorList>
            <person name="Wingfield B.D."/>
            <person name="Liu M."/>
            <person name="Nguyen H.D."/>
            <person name="Lane F.A."/>
            <person name="Morgan S.W."/>
            <person name="De Vos L."/>
            <person name="Wilken P.M."/>
            <person name="Duong T.A."/>
            <person name="Aylward J."/>
            <person name="Coetzee M.P."/>
            <person name="Dadej K."/>
            <person name="De Beer Z.W."/>
            <person name="Findlay W."/>
            <person name="Havenga M."/>
            <person name="Kolarik M."/>
            <person name="Menzies J.G."/>
            <person name="Naidoo K."/>
            <person name="Pochopski O."/>
            <person name="Shoukouhi P."/>
            <person name="Santana Q.C."/>
            <person name="Seifert K.A."/>
            <person name="Soal N."/>
            <person name="Steenkamp E.T."/>
            <person name="Tatham C.T."/>
            <person name="van der Nest M.A."/>
            <person name="Wingfield M.J."/>
        </authorList>
    </citation>
    <scope>NUCLEOTIDE SEQUENCE [LARGE SCALE GENOMIC DNA]</scope>
    <source>
        <strain evidence="3">CMW44962</strain>
    </source>
</reference>
<dbReference type="EMBL" id="RIBY02001990">
    <property type="protein sequence ID" value="KAH9826406.1"/>
    <property type="molecule type" value="Genomic_DNA"/>
</dbReference>
<organism evidence="3 4">
    <name type="scientific">Teratosphaeria destructans</name>
    <dbReference type="NCBI Taxonomy" id="418781"/>
    <lineage>
        <taxon>Eukaryota</taxon>
        <taxon>Fungi</taxon>
        <taxon>Dikarya</taxon>
        <taxon>Ascomycota</taxon>
        <taxon>Pezizomycotina</taxon>
        <taxon>Dothideomycetes</taxon>
        <taxon>Dothideomycetidae</taxon>
        <taxon>Mycosphaerellales</taxon>
        <taxon>Teratosphaeriaceae</taxon>
        <taxon>Teratosphaeria</taxon>
    </lineage>
</organism>
<evidence type="ECO:0000256" key="1">
    <source>
        <dbReference type="SAM" id="MobiDB-lite"/>
    </source>
</evidence>
<feature type="non-terminal residue" evidence="3">
    <location>
        <position position="403"/>
    </location>
</feature>